<proteinExistence type="predicted"/>
<accession>A0A414J545</accession>
<reference evidence="1 2" key="1">
    <citation type="submission" date="2018-08" db="EMBL/GenBank/DDBJ databases">
        <title>A genome reference for cultivated species of the human gut microbiota.</title>
        <authorList>
            <person name="Zou Y."/>
            <person name="Xue W."/>
            <person name="Luo G."/>
        </authorList>
    </citation>
    <scope>NUCLEOTIDE SEQUENCE [LARGE SCALE GENOMIC DNA]</scope>
    <source>
        <strain evidence="1 2">AM28-23</strain>
    </source>
</reference>
<dbReference type="EMBL" id="QSKF01000007">
    <property type="protein sequence ID" value="RHE39511.1"/>
    <property type="molecule type" value="Genomic_DNA"/>
</dbReference>
<evidence type="ECO:0000313" key="2">
    <source>
        <dbReference type="Proteomes" id="UP000283745"/>
    </source>
</evidence>
<protein>
    <submittedName>
        <fullName evidence="1">DUF2284 domain-containing protein</fullName>
    </submittedName>
</protein>
<name>A0A414J545_9FIRM</name>
<dbReference type="Proteomes" id="UP000283745">
    <property type="component" value="Unassembled WGS sequence"/>
</dbReference>
<dbReference type="InterPro" id="IPR019271">
    <property type="entry name" value="DUF2284_metal-binding"/>
</dbReference>
<dbReference type="AlphaFoldDB" id="A0A414J545"/>
<dbReference type="Pfam" id="PF10050">
    <property type="entry name" value="DUF2284"/>
    <property type="match status" value="1"/>
</dbReference>
<dbReference type="RefSeq" id="WP_118049343.1">
    <property type="nucleotide sequence ID" value="NZ_CABJFK010000007.1"/>
</dbReference>
<gene>
    <name evidence="1" type="ORF">DW740_09735</name>
</gene>
<comment type="caution">
    <text evidence="1">The sequence shown here is derived from an EMBL/GenBank/DDBJ whole genome shotgun (WGS) entry which is preliminary data.</text>
</comment>
<organism evidence="1 2">
    <name type="scientific">Blautia obeum</name>
    <dbReference type="NCBI Taxonomy" id="40520"/>
    <lineage>
        <taxon>Bacteria</taxon>
        <taxon>Bacillati</taxon>
        <taxon>Bacillota</taxon>
        <taxon>Clostridia</taxon>
        <taxon>Lachnospirales</taxon>
        <taxon>Lachnospiraceae</taxon>
        <taxon>Blautia</taxon>
    </lineage>
</organism>
<evidence type="ECO:0000313" key="1">
    <source>
        <dbReference type="EMBL" id="RHE39511.1"/>
    </source>
</evidence>
<sequence>MDLVKEAIFLGFSGAAVMDTTQLVFVPEYRMFCEENLCGCYNVNPACPPESGTVEEMKQRALQYEKTLVLQTMQEDTHDPTQYKKDKLLQNKMTEELAEKMKADGKTDVLIMSAGPYKHNSCMSAYCVDAQKMADAAGMLCWTDDGMVRYFSQILFHE</sequence>